<evidence type="ECO:0000313" key="2">
    <source>
        <dbReference type="Proteomes" id="UP000190774"/>
    </source>
</evidence>
<protein>
    <recommendedName>
        <fullName evidence="3">3-methyladenine DNA glycosylase</fullName>
    </recommendedName>
</protein>
<dbReference type="STRING" id="48467.SAMN02745166_02883"/>
<reference evidence="2" key="1">
    <citation type="submission" date="2017-02" db="EMBL/GenBank/DDBJ databases">
        <authorList>
            <person name="Varghese N."/>
            <person name="Submissions S."/>
        </authorList>
    </citation>
    <scope>NUCLEOTIDE SEQUENCE [LARGE SCALE GENOMIC DNA]</scope>
    <source>
        <strain evidence="2">ATCC 700200</strain>
    </source>
</reference>
<dbReference type="Proteomes" id="UP000190774">
    <property type="component" value="Unassembled WGS sequence"/>
</dbReference>
<keyword evidence="2" id="KW-1185">Reference proteome</keyword>
<evidence type="ECO:0000313" key="1">
    <source>
        <dbReference type="EMBL" id="SKA99260.1"/>
    </source>
</evidence>
<organism evidence="1 2">
    <name type="scientific">Prosthecobacter debontii</name>
    <dbReference type="NCBI Taxonomy" id="48467"/>
    <lineage>
        <taxon>Bacteria</taxon>
        <taxon>Pseudomonadati</taxon>
        <taxon>Verrucomicrobiota</taxon>
        <taxon>Verrucomicrobiia</taxon>
        <taxon>Verrucomicrobiales</taxon>
        <taxon>Verrucomicrobiaceae</taxon>
        <taxon>Prosthecobacter</taxon>
    </lineage>
</organism>
<name>A0A1T4YC17_9BACT</name>
<dbReference type="AlphaFoldDB" id="A0A1T4YC17"/>
<accession>A0A1T4YC17</accession>
<sequence length="313" mass="36069">MRSVSMVTSSTVFSTCQIWPQHWWKPLHEAHAARVAEQADAFVQRRSRQQKHPVHDFLFTYYSFSPAKLKQWLPPLGVAIEIEEPDLLQMPWLTGERFLRNGNSVTLDGTQVSPHLRDLARWVAVLCANVLKRSQHFRCYGLHEWAMVYQQSREEIRHSGYELRLAPTELAKFVESQSIGCSHYDAYRFFTPEARPLNLLNPTLDTRQEMEQGACLHANMDLYKWSAKLWPWIGSDLVGRAFELASQGRDLDMRASPYDLRHLGYEALCIETEEGRQRYEQEQRALAAKATPLREELHMAALKLGNGGLISSS</sequence>
<gene>
    <name evidence="1" type="ORF">SAMN02745166_02883</name>
</gene>
<evidence type="ECO:0008006" key="3">
    <source>
        <dbReference type="Google" id="ProtNLM"/>
    </source>
</evidence>
<proteinExistence type="predicted"/>
<dbReference type="EMBL" id="FUYE01000009">
    <property type="protein sequence ID" value="SKA99260.1"/>
    <property type="molecule type" value="Genomic_DNA"/>
</dbReference>